<evidence type="ECO:0000313" key="6">
    <source>
        <dbReference type="EMBL" id="KAL0639710.1"/>
    </source>
</evidence>
<evidence type="ECO:0000313" key="7">
    <source>
        <dbReference type="Proteomes" id="UP001447188"/>
    </source>
</evidence>
<reference evidence="6 7" key="1">
    <citation type="submission" date="2024-02" db="EMBL/GenBank/DDBJ databases">
        <title>Discinaceae phylogenomics.</title>
        <authorList>
            <person name="Dirks A.C."/>
            <person name="James T.Y."/>
        </authorList>
    </citation>
    <scope>NUCLEOTIDE SEQUENCE [LARGE SCALE GENOMIC DNA]</scope>
    <source>
        <strain evidence="6 7">ACD0624</strain>
    </source>
</reference>
<feature type="region of interest" description="Disordered" evidence="3">
    <location>
        <begin position="35"/>
        <end position="55"/>
    </location>
</feature>
<feature type="domain" description="Atg6/beclin coiled-coil" evidence="5">
    <location>
        <begin position="154"/>
        <end position="282"/>
    </location>
</feature>
<organism evidence="6 7">
    <name type="scientific">Discina gigas</name>
    <dbReference type="NCBI Taxonomy" id="1032678"/>
    <lineage>
        <taxon>Eukaryota</taxon>
        <taxon>Fungi</taxon>
        <taxon>Dikarya</taxon>
        <taxon>Ascomycota</taxon>
        <taxon>Pezizomycotina</taxon>
        <taxon>Pezizomycetes</taxon>
        <taxon>Pezizales</taxon>
        <taxon>Discinaceae</taxon>
        <taxon>Discina</taxon>
    </lineage>
</organism>
<dbReference type="Gene3D" id="6.10.250.3110">
    <property type="match status" value="1"/>
</dbReference>
<evidence type="ECO:0000259" key="4">
    <source>
        <dbReference type="Pfam" id="PF04111"/>
    </source>
</evidence>
<proteinExistence type="inferred from homology"/>
<dbReference type="EMBL" id="JBBBZM010000009">
    <property type="protein sequence ID" value="KAL0639710.1"/>
    <property type="molecule type" value="Genomic_DNA"/>
</dbReference>
<evidence type="ECO:0000256" key="1">
    <source>
        <dbReference type="ARBA" id="ARBA00005965"/>
    </source>
</evidence>
<dbReference type="PANTHER" id="PTHR12768:SF4">
    <property type="entry name" value="BECLIN-1"/>
    <property type="match status" value="1"/>
</dbReference>
<feature type="region of interest" description="Disordered" evidence="3">
    <location>
        <begin position="68"/>
        <end position="88"/>
    </location>
</feature>
<dbReference type="PANTHER" id="PTHR12768">
    <property type="entry name" value="BECLIN 1"/>
    <property type="match status" value="1"/>
</dbReference>
<evidence type="ECO:0000256" key="2">
    <source>
        <dbReference type="SAM" id="Coils"/>
    </source>
</evidence>
<dbReference type="InterPro" id="IPR038274">
    <property type="entry name" value="Atg6/Beclin_C_sf"/>
</dbReference>
<accession>A0ABR3GUT6</accession>
<protein>
    <submittedName>
        <fullName evidence="6">Vacuolar protein sorting-associated protein atg6</fullName>
    </submittedName>
</protein>
<name>A0ABR3GUT6_9PEZI</name>
<dbReference type="Pfam" id="PF04111">
    <property type="entry name" value="APG6"/>
    <property type="match status" value="1"/>
</dbReference>
<dbReference type="InterPro" id="IPR041691">
    <property type="entry name" value="Atg6/beclin_CC"/>
</dbReference>
<evidence type="ECO:0000256" key="3">
    <source>
        <dbReference type="SAM" id="MobiDB-lite"/>
    </source>
</evidence>
<feature type="coiled-coil region" evidence="2">
    <location>
        <begin position="198"/>
        <end position="249"/>
    </location>
</feature>
<dbReference type="Proteomes" id="UP001447188">
    <property type="component" value="Unassembled WGS sequence"/>
</dbReference>
<keyword evidence="7" id="KW-1185">Reference proteome</keyword>
<keyword evidence="2" id="KW-0175">Coiled coil</keyword>
<feature type="compositionally biased region" description="Polar residues" evidence="3">
    <location>
        <begin position="74"/>
        <end position="88"/>
    </location>
</feature>
<dbReference type="InterPro" id="IPR040455">
    <property type="entry name" value="Atg6_BARA"/>
</dbReference>
<gene>
    <name evidence="6" type="primary">atg6</name>
    <name evidence="6" type="ORF">Q9L58_001277</name>
</gene>
<dbReference type="Gene3D" id="1.10.418.40">
    <property type="entry name" value="Autophagy protein 6/Beclin 1"/>
    <property type="match status" value="1"/>
</dbReference>
<dbReference type="Pfam" id="PF17675">
    <property type="entry name" value="APG6_N"/>
    <property type="match status" value="1"/>
</dbReference>
<feature type="domain" description="Atg6 BARA" evidence="4">
    <location>
        <begin position="285"/>
        <end position="465"/>
    </location>
</feature>
<sequence length="466" mass="53006">MKCQKCRQPTKLHGSLEDLSPAAFNLLVGSSANHIPPDSSFAPTSKPPYPLDRRDTYDKASQYASAPIFKRTIPSRTSPRHSTASSKSIYQNPAESYVMLTQSQVTPLHSRQYSSGHSQVETLHVQDQNALSHQMKTSASLFDILSARSDIDHPICTECTDLLLDGLTKRLANATHERDAYVNFLKDVNASIPTEFERETAEKEIRALKIEEEAALRELQDTEQQRAEMEAEIRGLEEESKALDEEEEEFWRERNSFSLRLEEFQNERDGVNLQYDHDSRQLEKLQRTNVYNDTFCISHDGYFGTINGLRLGRLPNQPVEWTEINAAWGQTLLLLSTIADKLSFTLDSYRLRPMGSSSKIEKLDPPSSNGDVKVTTLELFSSGDLPLGRMFMHRKFDQAMVAFLECLRQLGEFVERTGSGVKLPYYIVKDKIGDSCIRLAFNQDEAWTRACKYTLTCVKFLLAHTR</sequence>
<evidence type="ECO:0000259" key="5">
    <source>
        <dbReference type="Pfam" id="PF17675"/>
    </source>
</evidence>
<dbReference type="InterPro" id="IPR007243">
    <property type="entry name" value="Atg6/Beclin"/>
</dbReference>
<comment type="caution">
    <text evidence="6">The sequence shown here is derived from an EMBL/GenBank/DDBJ whole genome shotgun (WGS) entry which is preliminary data.</text>
</comment>
<comment type="similarity">
    <text evidence="1">Belongs to the beclin family.</text>
</comment>